<evidence type="ECO:0000313" key="7">
    <source>
        <dbReference type="EMBL" id="KAL0577907.1"/>
    </source>
</evidence>
<feature type="domain" description="RING-type" evidence="6">
    <location>
        <begin position="172"/>
        <end position="224"/>
    </location>
</feature>
<feature type="region of interest" description="Disordered" evidence="5">
    <location>
        <begin position="74"/>
        <end position="96"/>
    </location>
</feature>
<gene>
    <name evidence="7" type="ORF">V5O48_004071</name>
</gene>
<dbReference type="InterPro" id="IPR013083">
    <property type="entry name" value="Znf_RING/FYVE/PHD"/>
</dbReference>
<dbReference type="Proteomes" id="UP001465976">
    <property type="component" value="Unassembled WGS sequence"/>
</dbReference>
<evidence type="ECO:0000256" key="3">
    <source>
        <dbReference type="ARBA" id="ARBA00022833"/>
    </source>
</evidence>
<dbReference type="InterPro" id="IPR001841">
    <property type="entry name" value="Znf_RING"/>
</dbReference>
<feature type="compositionally biased region" description="Polar residues" evidence="5">
    <location>
        <begin position="80"/>
        <end position="90"/>
    </location>
</feature>
<organism evidence="7 8">
    <name type="scientific">Marasmius crinis-equi</name>
    <dbReference type="NCBI Taxonomy" id="585013"/>
    <lineage>
        <taxon>Eukaryota</taxon>
        <taxon>Fungi</taxon>
        <taxon>Dikarya</taxon>
        <taxon>Basidiomycota</taxon>
        <taxon>Agaricomycotina</taxon>
        <taxon>Agaricomycetes</taxon>
        <taxon>Agaricomycetidae</taxon>
        <taxon>Agaricales</taxon>
        <taxon>Marasmiineae</taxon>
        <taxon>Marasmiaceae</taxon>
        <taxon>Marasmius</taxon>
    </lineage>
</organism>
<keyword evidence="1" id="KW-0479">Metal-binding</keyword>
<evidence type="ECO:0000256" key="1">
    <source>
        <dbReference type="ARBA" id="ARBA00022723"/>
    </source>
</evidence>
<dbReference type="SUPFAM" id="SSF57850">
    <property type="entry name" value="RING/U-box"/>
    <property type="match status" value="1"/>
</dbReference>
<evidence type="ECO:0000259" key="6">
    <source>
        <dbReference type="PROSITE" id="PS50089"/>
    </source>
</evidence>
<dbReference type="Gene3D" id="3.30.40.10">
    <property type="entry name" value="Zinc/RING finger domain, C3HC4 (zinc finger)"/>
    <property type="match status" value="1"/>
</dbReference>
<accession>A0ABR3FR66</accession>
<dbReference type="SMART" id="SM00184">
    <property type="entry name" value="RING"/>
    <property type="match status" value="1"/>
</dbReference>
<dbReference type="InterPro" id="IPR017907">
    <property type="entry name" value="Znf_RING_CS"/>
</dbReference>
<evidence type="ECO:0000256" key="2">
    <source>
        <dbReference type="ARBA" id="ARBA00022771"/>
    </source>
</evidence>
<comment type="caution">
    <text evidence="7">The sequence shown here is derived from an EMBL/GenBank/DDBJ whole genome shotgun (WGS) entry which is preliminary data.</text>
</comment>
<dbReference type="PROSITE" id="PS00518">
    <property type="entry name" value="ZF_RING_1"/>
    <property type="match status" value="1"/>
</dbReference>
<dbReference type="InterPro" id="IPR027370">
    <property type="entry name" value="Znf-RING_euk"/>
</dbReference>
<sequence>MSHFVILSGVAEVPTASLLIDNDDDGTSYIETFHLSVSIEYSSLISYKWPSIGSGSSGKKRELVNGEIPQAKRRKIHAKSSISETSTKCNADTPDSEAVVPRRSQRITPSELIKREQALFKKEQTYKQTIQDLRLQNASLTTKVEDTTQQLSRIRQSEAEAALAQLEEHFTCPLCYEVMAHPYSLNPGQCGHTFCALCILKWFFSRLHKQCGGWHESVDCPICRSLLVITPDRTPRLDVTFPFVPNRIAATICESLIEKLAQTPSGCTLTVKREDSEGIWGSEWNMECTRKKGESKKEEDASEESNLSHWRQGGSLRLEWMKKDRYASLVYTEIRD</sequence>
<name>A0ABR3FR66_9AGAR</name>
<keyword evidence="3" id="KW-0862">Zinc</keyword>
<dbReference type="EMBL" id="JBAHYK010000130">
    <property type="protein sequence ID" value="KAL0577907.1"/>
    <property type="molecule type" value="Genomic_DNA"/>
</dbReference>
<reference evidence="7 8" key="1">
    <citation type="submission" date="2024-02" db="EMBL/GenBank/DDBJ databases">
        <title>A draft genome for the cacao thread blight pathogen Marasmius crinis-equi.</title>
        <authorList>
            <person name="Cohen S.P."/>
            <person name="Baruah I.K."/>
            <person name="Amoako-Attah I."/>
            <person name="Bukari Y."/>
            <person name="Meinhardt L.W."/>
            <person name="Bailey B.A."/>
        </authorList>
    </citation>
    <scope>NUCLEOTIDE SEQUENCE [LARGE SCALE GENOMIC DNA]</scope>
    <source>
        <strain evidence="7 8">GH-76</strain>
    </source>
</reference>
<dbReference type="Pfam" id="PF13445">
    <property type="entry name" value="zf-RING_UBOX"/>
    <property type="match status" value="1"/>
</dbReference>
<keyword evidence="2 4" id="KW-0863">Zinc-finger</keyword>
<evidence type="ECO:0000313" key="8">
    <source>
        <dbReference type="Proteomes" id="UP001465976"/>
    </source>
</evidence>
<keyword evidence="8" id="KW-1185">Reference proteome</keyword>
<evidence type="ECO:0000256" key="4">
    <source>
        <dbReference type="PROSITE-ProRule" id="PRU00175"/>
    </source>
</evidence>
<proteinExistence type="predicted"/>
<protein>
    <recommendedName>
        <fullName evidence="6">RING-type domain-containing protein</fullName>
    </recommendedName>
</protein>
<evidence type="ECO:0000256" key="5">
    <source>
        <dbReference type="SAM" id="MobiDB-lite"/>
    </source>
</evidence>
<dbReference type="PROSITE" id="PS50089">
    <property type="entry name" value="ZF_RING_2"/>
    <property type="match status" value="1"/>
</dbReference>